<sequence length="155" mass="17155">MSSLDSRIAEGVSPAFRADVVGGDQYRRGIEQIARQQEALLAALEPGEELLVILPYYREKSIVVLSNRRLFTVNKAVEREMALSRIVETELASHPGGFLLIMAIGPNYVPYPPGGLRGPALAEYQRNFLQVEVLGMETARHFVSLLDGERSRQGS</sequence>
<evidence type="ECO:0000313" key="2">
    <source>
        <dbReference type="Proteomes" id="UP000675781"/>
    </source>
</evidence>
<dbReference type="RefSeq" id="WP_212530109.1">
    <property type="nucleotide sequence ID" value="NZ_JAGSOG010000102.1"/>
</dbReference>
<protein>
    <submittedName>
        <fullName evidence="1">Uncharacterized protein</fullName>
    </submittedName>
</protein>
<accession>A0A941IT55</accession>
<keyword evidence="2" id="KW-1185">Reference proteome</keyword>
<dbReference type="EMBL" id="JAGSOG010000102">
    <property type="protein sequence ID" value="MBR7835618.1"/>
    <property type="molecule type" value="Genomic_DNA"/>
</dbReference>
<reference evidence="1" key="1">
    <citation type="submission" date="2021-04" db="EMBL/GenBank/DDBJ databases">
        <title>Genome based classification of Actinospica acidithermotolerans sp. nov., an actinobacterium isolated from an Indonesian hot spring.</title>
        <authorList>
            <person name="Kusuma A.B."/>
            <person name="Putra K.E."/>
            <person name="Nafisah S."/>
            <person name="Loh J."/>
            <person name="Nouioui I."/>
            <person name="Goodfellow M."/>
        </authorList>
    </citation>
    <scope>NUCLEOTIDE SEQUENCE</scope>
    <source>
        <strain evidence="1">CSCA 57</strain>
    </source>
</reference>
<evidence type="ECO:0000313" key="1">
    <source>
        <dbReference type="EMBL" id="MBR7835618.1"/>
    </source>
</evidence>
<name>A0A941IT55_9ACTN</name>
<dbReference type="Proteomes" id="UP000675781">
    <property type="component" value="Unassembled WGS sequence"/>
</dbReference>
<proteinExistence type="predicted"/>
<gene>
    <name evidence="1" type="ORF">KDL01_20250</name>
</gene>
<comment type="caution">
    <text evidence="1">The sequence shown here is derived from an EMBL/GenBank/DDBJ whole genome shotgun (WGS) entry which is preliminary data.</text>
</comment>
<dbReference type="AlphaFoldDB" id="A0A941IT55"/>
<organism evidence="1 2">
    <name type="scientific">Actinospica durhamensis</name>
    <dbReference type="NCBI Taxonomy" id="1508375"/>
    <lineage>
        <taxon>Bacteria</taxon>
        <taxon>Bacillati</taxon>
        <taxon>Actinomycetota</taxon>
        <taxon>Actinomycetes</taxon>
        <taxon>Catenulisporales</taxon>
        <taxon>Actinospicaceae</taxon>
        <taxon>Actinospica</taxon>
    </lineage>
</organism>